<feature type="region of interest" description="Disordered" evidence="1">
    <location>
        <begin position="108"/>
        <end position="393"/>
    </location>
</feature>
<feature type="compositionally biased region" description="Polar residues" evidence="1">
    <location>
        <begin position="7"/>
        <end position="17"/>
    </location>
</feature>
<accession>A0A0L8FPT2</accession>
<evidence type="ECO:0000313" key="2">
    <source>
        <dbReference type="EMBL" id="KOF66677.1"/>
    </source>
</evidence>
<feature type="compositionally biased region" description="Gly residues" evidence="1">
    <location>
        <begin position="1590"/>
        <end position="1612"/>
    </location>
</feature>
<feature type="compositionally biased region" description="Gly residues" evidence="1">
    <location>
        <begin position="728"/>
        <end position="737"/>
    </location>
</feature>
<feature type="compositionally biased region" description="Polar residues" evidence="1">
    <location>
        <begin position="240"/>
        <end position="272"/>
    </location>
</feature>
<feature type="compositionally biased region" description="Basic and acidic residues" evidence="1">
    <location>
        <begin position="305"/>
        <end position="328"/>
    </location>
</feature>
<feature type="compositionally biased region" description="Polar residues" evidence="1">
    <location>
        <begin position="44"/>
        <end position="53"/>
    </location>
</feature>
<feature type="compositionally biased region" description="Polar residues" evidence="1">
    <location>
        <begin position="64"/>
        <end position="75"/>
    </location>
</feature>
<name>A0A0L8FPT2_OCTBM</name>
<feature type="region of interest" description="Disordered" evidence="1">
    <location>
        <begin position="1021"/>
        <end position="1042"/>
    </location>
</feature>
<feature type="compositionally biased region" description="Polar residues" evidence="1">
    <location>
        <begin position="552"/>
        <end position="561"/>
    </location>
</feature>
<feature type="compositionally biased region" description="Basic and acidic residues" evidence="1">
    <location>
        <begin position="158"/>
        <end position="176"/>
    </location>
</feature>
<feature type="compositionally biased region" description="Polar residues" evidence="1">
    <location>
        <begin position="354"/>
        <end position="365"/>
    </location>
</feature>
<feature type="compositionally biased region" description="Basic residues" evidence="1">
    <location>
        <begin position="1636"/>
        <end position="1645"/>
    </location>
</feature>
<protein>
    <submittedName>
        <fullName evidence="2">Uncharacterized protein</fullName>
    </submittedName>
</protein>
<feature type="compositionally biased region" description="Basic and acidic residues" evidence="1">
    <location>
        <begin position="1309"/>
        <end position="1318"/>
    </location>
</feature>
<feature type="compositionally biased region" description="Basic and acidic residues" evidence="1">
    <location>
        <begin position="1137"/>
        <end position="1163"/>
    </location>
</feature>
<feature type="compositionally biased region" description="Acidic residues" evidence="1">
    <location>
        <begin position="143"/>
        <end position="154"/>
    </location>
</feature>
<reference evidence="2" key="1">
    <citation type="submission" date="2015-07" db="EMBL/GenBank/DDBJ databases">
        <title>MeaNS - Measles Nucleotide Surveillance Program.</title>
        <authorList>
            <person name="Tran T."/>
            <person name="Druce J."/>
        </authorList>
    </citation>
    <scope>NUCLEOTIDE SEQUENCE</scope>
    <source>
        <strain evidence="2">UCB-OBI-ISO-001</strain>
        <tissue evidence="2">Gonad</tissue>
    </source>
</reference>
<feature type="region of interest" description="Disordered" evidence="1">
    <location>
        <begin position="685"/>
        <end position="708"/>
    </location>
</feature>
<organism evidence="2">
    <name type="scientific">Octopus bimaculoides</name>
    <name type="common">California two-spotted octopus</name>
    <dbReference type="NCBI Taxonomy" id="37653"/>
    <lineage>
        <taxon>Eukaryota</taxon>
        <taxon>Metazoa</taxon>
        <taxon>Spiralia</taxon>
        <taxon>Lophotrochozoa</taxon>
        <taxon>Mollusca</taxon>
        <taxon>Cephalopoda</taxon>
        <taxon>Coleoidea</taxon>
        <taxon>Octopodiformes</taxon>
        <taxon>Octopoda</taxon>
        <taxon>Incirrata</taxon>
        <taxon>Octopodidae</taxon>
        <taxon>Octopus</taxon>
    </lineage>
</organism>
<gene>
    <name evidence="2" type="ORF">OCBIM_22011641mg</name>
</gene>
<feature type="compositionally biased region" description="Polar residues" evidence="1">
    <location>
        <begin position="1548"/>
        <end position="1569"/>
    </location>
</feature>
<feature type="compositionally biased region" description="Basic and acidic residues" evidence="1">
    <location>
        <begin position="282"/>
        <end position="295"/>
    </location>
</feature>
<feature type="region of interest" description="Disordered" evidence="1">
    <location>
        <begin position="722"/>
        <end position="772"/>
    </location>
</feature>
<evidence type="ECO:0000256" key="1">
    <source>
        <dbReference type="SAM" id="MobiDB-lite"/>
    </source>
</evidence>
<feature type="region of interest" description="Disordered" evidence="1">
    <location>
        <begin position="1124"/>
        <end position="1172"/>
    </location>
</feature>
<feature type="region of interest" description="Disordered" evidence="1">
    <location>
        <begin position="1228"/>
        <end position="1411"/>
    </location>
</feature>
<feature type="compositionally biased region" description="Basic and acidic residues" evidence="1">
    <location>
        <begin position="1476"/>
        <end position="1495"/>
    </location>
</feature>
<feature type="compositionally biased region" description="Basic and acidic residues" evidence="1">
    <location>
        <begin position="473"/>
        <end position="508"/>
    </location>
</feature>
<feature type="compositionally biased region" description="Basic and acidic residues" evidence="1">
    <location>
        <begin position="920"/>
        <end position="931"/>
    </location>
</feature>
<feature type="region of interest" description="Disordered" evidence="1">
    <location>
        <begin position="858"/>
        <end position="975"/>
    </location>
</feature>
<feature type="compositionally biased region" description="Polar residues" evidence="1">
    <location>
        <begin position="457"/>
        <end position="466"/>
    </location>
</feature>
<feature type="compositionally biased region" description="Basic and acidic residues" evidence="1">
    <location>
        <begin position="1228"/>
        <end position="1241"/>
    </location>
</feature>
<feature type="compositionally biased region" description="Basic and acidic residues" evidence="1">
    <location>
        <begin position="752"/>
        <end position="772"/>
    </location>
</feature>
<feature type="region of interest" description="Disordered" evidence="1">
    <location>
        <begin position="1520"/>
        <end position="1675"/>
    </location>
</feature>
<proteinExistence type="predicted"/>
<feature type="compositionally biased region" description="Basic and acidic residues" evidence="1">
    <location>
        <begin position="424"/>
        <end position="440"/>
    </location>
</feature>
<sequence>AKDYRRNTTNNDRSPVQNVGRYSLTRKGKGYQSSYARKPGFGSERSNPNSSSGGIYHSHKRHSASGSQHQEDNSLANSLVTSPRDQLLSGNSTQANLLGLPQAFGKSSRSFQWKKPGSHHYSNLRSGRRRGAGRNAEYRDGADAESNDCDDNDADSSAVHDPDGDGDVVEKSRVEAKSSVQSQQQQKKRTAATAVSQNQKDSKTHLASGPAVRRTQKEAKANQSSSSSALGRNQKEAKVTQRSSASEGVSLSQKDSKTNQKSADSSQNQTEAKANHKVPPTSKERGTSSRRESSMTHRSNSVISKTDRAESSTSKPVRDRSPHRDCPSKRMKTTYESSTHASCSGRGHSKTSRETTAAAPSSSDTPKGHRHADAQQGQDGTTQKEDGSVTDSVSNLLNKLDMLAALSQFAKDYEDAYQTTQKGSQEKCHETDNGKEKDVLPARSTNTRTSKSRDFNRTTPQKSLTGSGRVRHRGDSSRTSDCIKRGTPHDHERNTRASESSRMRHRGVDGGIDDGSCDSADRRSTSRSRSSRSASWMSEPYIDSLRDRQRLHNQSTGVATTTDRRSARSIRSPCYDFHEGDGGDDVGGGGVNRRDFLERRNSERHQSRGHYYHHGDDFDRDLHRHDRDDWNGSRFWDENDSGRSRSLYANADVDLMRSLEVRGRNCEDRGSGQPGSERRVWISGRLDHRNSGQGRGYQGGFRSDGNYEKTVYLSNPDLSHWDEAEYDAGGGGSGGDGGGRRRRWEREEEGPERDRIDQRFSETPESCGRDRFGGGYDDYNYDYHDDDGDGGGCGRRGMFDRRDGKWTGDRRDMYERRKTNEEPFVAFRDRERDGEEEVRGEGRFLQESNERLYNHPDMDNDFHPHGNRRAPVSSPSTHSNNITRSQPRDYYDRSSPCPPFHDNRRLTMMTTTLSTNASKSETRDYEGDGTRHRGKRQNMTPHPYGPDTRTFRKGGDQGTAGKSRSYHGDKEWSVSPRDTDERKVFLMNSVKRDGENCGRVSNADGRGCGFDVGGRDVGRLGPSEKCQTGGFSTDGNHEAGGRFGSDVRCESGRCKVSRFGSDGWSEGVRFGADKQYSSSRFGPDDDKHCEAGRVNADEAGRLDVDERCLAGRFDVDERCATGPFDGNERLTTTDINDTEKRGSRSSGCDHDPSASRIGQKGEDENSMGGRKFGVGAGSFGSCREIDSSPANFRAGKSPNSNGRFDCHVNNDMQDCQLAFDVDERQRYAPSEMKRMHNRNADGMRFNRHRGIEGGNSPKAAQTFKEGASNKDDDGIGGDGSMRDDGEISIHTVNSGGDGGGDDGGYSNHGENRDIDDRVFLQYSSNHNNNNNMWPNGRRHKNGSGSIQHGGSYNQNRGNSSRVWNRQTGNSNSLGLTDTPFQGSESRSKGSKRQFNVLSDGGKGPGIAGRSPSFGVFDADGRNHRNDEMGVAGFNEEISNSLIMSANDTTKTENIGGHRGGQYRPENVRGGPGDGSEPCHGEHTLRRDNSTNEETRIINNDNNNISINSIGFSNMKHHRREFGTGVGLTPGYKGDRPQSHGHGPGHTKGQPQLQPQGYRQGHLQLQQPLSRAQEEHGGQNSSHFRTERGGSGDGGTSGGGDGGNDGAGGGGGHFPDFLRPLPGMPSSPYPSAGLSGLHHHPRHHQQQQHPASTRMPTRASPPGLGTFQQAFPPPPP</sequence>
<feature type="compositionally biased region" description="Low complexity" evidence="1">
    <location>
        <begin position="906"/>
        <end position="918"/>
    </location>
</feature>
<feature type="compositionally biased region" description="Polar residues" evidence="1">
    <location>
        <begin position="873"/>
        <end position="885"/>
    </location>
</feature>
<feature type="compositionally biased region" description="Basic and acidic residues" evidence="1">
    <location>
        <begin position="966"/>
        <end position="975"/>
    </location>
</feature>
<feature type="region of interest" description="Disordered" evidence="1">
    <location>
        <begin position="1"/>
        <end position="75"/>
    </location>
</feature>
<feature type="compositionally biased region" description="Polar residues" evidence="1">
    <location>
        <begin position="1342"/>
        <end position="1384"/>
    </location>
</feature>
<dbReference type="EMBL" id="KQ427828">
    <property type="protein sequence ID" value="KOF66677.1"/>
    <property type="molecule type" value="Genomic_DNA"/>
</dbReference>
<feature type="non-terminal residue" evidence="2">
    <location>
        <position position="1675"/>
    </location>
</feature>
<feature type="non-terminal residue" evidence="2">
    <location>
        <position position="1"/>
    </location>
</feature>
<feature type="compositionally biased region" description="Low complexity" evidence="1">
    <location>
        <begin position="1496"/>
        <end position="1506"/>
    </location>
</feature>
<feature type="region of interest" description="Disordered" evidence="1">
    <location>
        <begin position="1452"/>
        <end position="1506"/>
    </location>
</feature>
<feature type="region of interest" description="Disordered" evidence="1">
    <location>
        <begin position="416"/>
        <end position="593"/>
    </location>
</feature>
<feature type="compositionally biased region" description="Polar residues" evidence="1">
    <location>
        <begin position="221"/>
        <end position="231"/>
    </location>
</feature>
<feature type="compositionally biased region" description="Polar residues" evidence="1">
    <location>
        <begin position="1025"/>
        <end position="1034"/>
    </location>
</feature>